<evidence type="ECO:0000313" key="9">
    <source>
        <dbReference type="EMBL" id="KPM10233.1"/>
    </source>
</evidence>
<evidence type="ECO:0000256" key="3">
    <source>
        <dbReference type="ARBA" id="ARBA00022737"/>
    </source>
</evidence>
<dbReference type="InterPro" id="IPR013087">
    <property type="entry name" value="Znf_C2H2_type"/>
</dbReference>
<reference evidence="9 10" key="1">
    <citation type="journal article" date="2015" name="Parasit. Vectors">
        <title>Draft genome of the scabies mite.</title>
        <authorList>
            <person name="Rider S.D.Jr."/>
            <person name="Morgan M.S."/>
            <person name="Arlian L.G."/>
        </authorList>
    </citation>
    <scope>NUCLEOTIDE SEQUENCE [LARGE SCALE GENOMIC DNA]</scope>
    <source>
        <strain evidence="9">Arlian Lab</strain>
    </source>
</reference>
<dbReference type="InterPro" id="IPR036236">
    <property type="entry name" value="Znf_C2H2_sf"/>
</dbReference>
<dbReference type="Gene3D" id="3.30.160.60">
    <property type="entry name" value="Classic Zinc Finger"/>
    <property type="match status" value="2"/>
</dbReference>
<feature type="compositionally biased region" description="Polar residues" evidence="7">
    <location>
        <begin position="1"/>
        <end position="17"/>
    </location>
</feature>
<evidence type="ECO:0000256" key="1">
    <source>
        <dbReference type="ARBA" id="ARBA00004123"/>
    </source>
</evidence>
<keyword evidence="4" id="KW-0863">Zinc-finger</keyword>
<dbReference type="GO" id="GO:0005634">
    <property type="term" value="C:nucleus"/>
    <property type="evidence" value="ECO:0007669"/>
    <property type="project" value="UniProtKB-SubCell"/>
</dbReference>
<evidence type="ECO:0000256" key="7">
    <source>
        <dbReference type="SAM" id="MobiDB-lite"/>
    </source>
</evidence>
<gene>
    <name evidence="9" type="ORF">QR98_0087840</name>
</gene>
<feature type="region of interest" description="Disordered" evidence="7">
    <location>
        <begin position="1"/>
        <end position="48"/>
    </location>
</feature>
<dbReference type="GO" id="GO:0000978">
    <property type="term" value="F:RNA polymerase II cis-regulatory region sequence-specific DNA binding"/>
    <property type="evidence" value="ECO:0007669"/>
    <property type="project" value="TreeGrafter"/>
</dbReference>
<dbReference type="GO" id="GO:0008270">
    <property type="term" value="F:zinc ion binding"/>
    <property type="evidence" value="ECO:0007669"/>
    <property type="project" value="UniProtKB-KW"/>
</dbReference>
<feature type="domain" description="C2H2-type" evidence="8">
    <location>
        <begin position="97"/>
        <end position="124"/>
    </location>
</feature>
<dbReference type="PANTHER" id="PTHR23235:SF120">
    <property type="entry name" value="KRUPPEL-LIKE FACTOR 15"/>
    <property type="match status" value="1"/>
</dbReference>
<dbReference type="AlphaFoldDB" id="A0A132AH31"/>
<feature type="compositionally biased region" description="Basic residues" evidence="7">
    <location>
        <begin position="20"/>
        <end position="29"/>
    </location>
</feature>
<dbReference type="PROSITE" id="PS50157">
    <property type="entry name" value="ZINC_FINGER_C2H2_2"/>
    <property type="match status" value="2"/>
</dbReference>
<keyword evidence="3" id="KW-0677">Repeat</keyword>
<keyword evidence="5" id="KW-0862">Zinc</keyword>
<dbReference type="PANTHER" id="PTHR23235">
    <property type="entry name" value="KRUEPPEL-LIKE TRANSCRIPTION FACTOR"/>
    <property type="match status" value="1"/>
</dbReference>
<keyword evidence="2" id="KW-0479">Metal-binding</keyword>
<evidence type="ECO:0000313" key="10">
    <source>
        <dbReference type="Proteomes" id="UP000616769"/>
    </source>
</evidence>
<evidence type="ECO:0000259" key="8">
    <source>
        <dbReference type="PROSITE" id="PS50157"/>
    </source>
</evidence>
<name>A0A132AH31_SARSC</name>
<evidence type="ECO:0000256" key="6">
    <source>
        <dbReference type="ARBA" id="ARBA00023242"/>
    </source>
</evidence>
<sequence>MTTSNQTKSLNEHQQLVTKPIRKVGRPPKVRNENDTPKKNKQRKSKYSITKTLNDTHLRRHTGEKPFACVWPGCSWKFSRSDELSRHRRSHTNDKPYECPICHKRFSRSDHLNKHLKVHRKDFPDSEFDFDFYMRRGQVGRRPKSVSYLNQEVMQEQQRQIKKQIEAARKEQLLRLQSSSSSESGSMRLLTNQKNEKEIHSNELIGQRNNRRVSSDLSKKIND</sequence>
<feature type="domain" description="C2H2-type" evidence="8">
    <location>
        <begin position="67"/>
        <end position="96"/>
    </location>
</feature>
<dbReference type="SUPFAM" id="SSF57667">
    <property type="entry name" value="beta-beta-alpha zinc fingers"/>
    <property type="match status" value="1"/>
</dbReference>
<feature type="region of interest" description="Disordered" evidence="7">
    <location>
        <begin position="175"/>
        <end position="223"/>
    </location>
</feature>
<dbReference type="Pfam" id="PF00096">
    <property type="entry name" value="zf-C2H2"/>
    <property type="match status" value="2"/>
</dbReference>
<dbReference type="Proteomes" id="UP000616769">
    <property type="component" value="Unassembled WGS sequence"/>
</dbReference>
<keyword evidence="6" id="KW-0539">Nucleus</keyword>
<organism evidence="9 10">
    <name type="scientific">Sarcoptes scabiei</name>
    <name type="common">Itch mite</name>
    <name type="synonym">Acarus scabiei</name>
    <dbReference type="NCBI Taxonomy" id="52283"/>
    <lineage>
        <taxon>Eukaryota</taxon>
        <taxon>Metazoa</taxon>
        <taxon>Ecdysozoa</taxon>
        <taxon>Arthropoda</taxon>
        <taxon>Chelicerata</taxon>
        <taxon>Arachnida</taxon>
        <taxon>Acari</taxon>
        <taxon>Acariformes</taxon>
        <taxon>Sarcoptiformes</taxon>
        <taxon>Astigmata</taxon>
        <taxon>Psoroptidia</taxon>
        <taxon>Sarcoptoidea</taxon>
        <taxon>Sarcoptidae</taxon>
        <taxon>Sarcoptinae</taxon>
        <taxon>Sarcoptes</taxon>
    </lineage>
</organism>
<accession>A0A132AH31</accession>
<dbReference type="OrthoDB" id="4748970at2759"/>
<dbReference type="EMBL" id="JXLN01014777">
    <property type="protein sequence ID" value="KPM10233.1"/>
    <property type="molecule type" value="Genomic_DNA"/>
</dbReference>
<proteinExistence type="predicted"/>
<protein>
    <submittedName>
        <fullName evidence="9">Zinc finger domain-containing protein 21</fullName>
    </submittedName>
</protein>
<evidence type="ECO:0000256" key="4">
    <source>
        <dbReference type="ARBA" id="ARBA00022771"/>
    </source>
</evidence>
<dbReference type="VEuPathDB" id="VectorBase:SSCA009005"/>
<dbReference type="FunFam" id="3.30.160.60:FF:000534">
    <property type="entry name" value="zinc finger protein 674"/>
    <property type="match status" value="1"/>
</dbReference>
<comment type="caution">
    <text evidence="9">The sequence shown here is derived from an EMBL/GenBank/DDBJ whole genome shotgun (WGS) entry which is preliminary data.</text>
</comment>
<evidence type="ECO:0000256" key="2">
    <source>
        <dbReference type="ARBA" id="ARBA00022723"/>
    </source>
</evidence>
<dbReference type="FunFam" id="3.30.160.60:FF:000018">
    <property type="entry name" value="Krueppel-like factor 15"/>
    <property type="match status" value="1"/>
</dbReference>
<feature type="compositionally biased region" description="Low complexity" evidence="7">
    <location>
        <begin position="175"/>
        <end position="190"/>
    </location>
</feature>
<evidence type="ECO:0000256" key="5">
    <source>
        <dbReference type="ARBA" id="ARBA00022833"/>
    </source>
</evidence>
<comment type="subcellular location">
    <subcellularLocation>
        <location evidence="1">Nucleus</location>
    </subcellularLocation>
</comment>
<feature type="compositionally biased region" description="Basic and acidic residues" evidence="7">
    <location>
        <begin position="213"/>
        <end position="223"/>
    </location>
</feature>
<dbReference type="GO" id="GO:0000981">
    <property type="term" value="F:DNA-binding transcription factor activity, RNA polymerase II-specific"/>
    <property type="evidence" value="ECO:0007669"/>
    <property type="project" value="TreeGrafter"/>
</dbReference>
<dbReference type="PROSITE" id="PS00028">
    <property type="entry name" value="ZINC_FINGER_C2H2_1"/>
    <property type="match status" value="2"/>
</dbReference>
<dbReference type="SMART" id="SM00355">
    <property type="entry name" value="ZnF_C2H2"/>
    <property type="match status" value="2"/>
</dbReference>